<name>A0A1G6AZX8_9HYPH</name>
<sequence>MSSTSVSGQKTAFAIVAHPDDIEFMMAGTLLLLKDAGVAIHLWNLCNGCYGSVQYGYEEIKRRRWEEAQAAAREIGAEIHPPIADDLTLFYDAPSIARVAAVIRRVKPDIILTQPPLDYMEDHMNACRLAVTGAFAREIPNYGTLPPEPHYKGETVIYHAMPVGLMTGMRQPVEPESFVDIGTTLARKRSMLANHTSQGDWLSESQGMGSYLDQMEEFSRRMGTLSGRFEVAEGWQRHLHFGYSTEDADPIRDLLGDRVTPNPRLR</sequence>
<dbReference type="InterPro" id="IPR003737">
    <property type="entry name" value="GlcNAc_PI_deacetylase-related"/>
</dbReference>
<proteinExistence type="predicted"/>
<dbReference type="PANTHER" id="PTHR12993">
    <property type="entry name" value="N-ACETYLGLUCOSAMINYL-PHOSPHATIDYLINOSITOL DE-N-ACETYLASE-RELATED"/>
    <property type="match status" value="1"/>
</dbReference>
<dbReference type="InterPro" id="IPR024078">
    <property type="entry name" value="LmbE-like_dom_sf"/>
</dbReference>
<dbReference type="AlphaFoldDB" id="A0A1G6AZX8"/>
<dbReference type="PANTHER" id="PTHR12993:SF30">
    <property type="entry name" value="N-ACETYL-ALPHA-D-GLUCOSAMINYL L-MALATE DEACETYLASE 1"/>
    <property type="match status" value="1"/>
</dbReference>
<accession>A0A1G6AZX8</accession>
<dbReference type="SUPFAM" id="SSF102588">
    <property type="entry name" value="LmbE-like"/>
    <property type="match status" value="1"/>
</dbReference>
<dbReference type="OrthoDB" id="3514174at2"/>
<protein>
    <submittedName>
        <fullName evidence="1">N-acetylglucosaminyl deacetylase, LmbE family</fullName>
    </submittedName>
</protein>
<organism evidence="1 2">
    <name type="scientific">Bauldia litoralis</name>
    <dbReference type="NCBI Taxonomy" id="665467"/>
    <lineage>
        <taxon>Bacteria</taxon>
        <taxon>Pseudomonadati</taxon>
        <taxon>Pseudomonadota</taxon>
        <taxon>Alphaproteobacteria</taxon>
        <taxon>Hyphomicrobiales</taxon>
        <taxon>Kaistiaceae</taxon>
        <taxon>Bauldia</taxon>
    </lineage>
</organism>
<keyword evidence="2" id="KW-1185">Reference proteome</keyword>
<dbReference type="Proteomes" id="UP000199071">
    <property type="component" value="Unassembled WGS sequence"/>
</dbReference>
<evidence type="ECO:0000313" key="1">
    <source>
        <dbReference type="EMBL" id="SDB13954.1"/>
    </source>
</evidence>
<evidence type="ECO:0000313" key="2">
    <source>
        <dbReference type="Proteomes" id="UP000199071"/>
    </source>
</evidence>
<dbReference type="RefSeq" id="WP_090875242.1">
    <property type="nucleotide sequence ID" value="NZ_FMXQ01000002.1"/>
</dbReference>
<reference evidence="1 2" key="1">
    <citation type="submission" date="2016-10" db="EMBL/GenBank/DDBJ databases">
        <authorList>
            <person name="de Groot N.N."/>
        </authorList>
    </citation>
    <scope>NUCLEOTIDE SEQUENCE [LARGE SCALE GENOMIC DNA]</scope>
    <source>
        <strain evidence="1 2">ATCC 35022</strain>
    </source>
</reference>
<dbReference type="STRING" id="665467.SAMN02982931_01057"/>
<gene>
    <name evidence="1" type="ORF">SAMN02982931_01057</name>
</gene>
<dbReference type="GO" id="GO:0016811">
    <property type="term" value="F:hydrolase activity, acting on carbon-nitrogen (but not peptide) bonds, in linear amides"/>
    <property type="evidence" value="ECO:0007669"/>
    <property type="project" value="TreeGrafter"/>
</dbReference>
<dbReference type="EMBL" id="FMXQ01000002">
    <property type="protein sequence ID" value="SDB13954.1"/>
    <property type="molecule type" value="Genomic_DNA"/>
</dbReference>
<dbReference type="Gene3D" id="3.40.50.10320">
    <property type="entry name" value="LmbE-like"/>
    <property type="match status" value="1"/>
</dbReference>
<dbReference type="Pfam" id="PF02585">
    <property type="entry name" value="PIG-L"/>
    <property type="match status" value="1"/>
</dbReference>